<evidence type="ECO:0000256" key="2">
    <source>
        <dbReference type="ARBA" id="ARBA00022649"/>
    </source>
</evidence>
<dbReference type="PATRIC" id="fig|1202724.3.peg.1223"/>
<comment type="similarity">
    <text evidence="1">Belongs to the HicA mRNA interferase family.</text>
</comment>
<dbReference type="Gene3D" id="3.30.920.30">
    <property type="entry name" value="Hypothetical protein"/>
    <property type="match status" value="1"/>
</dbReference>
<keyword evidence="4" id="KW-0255">Endonuclease</keyword>
<evidence type="ECO:0000256" key="3">
    <source>
        <dbReference type="ARBA" id="ARBA00022722"/>
    </source>
</evidence>
<dbReference type="InterPro" id="IPR012933">
    <property type="entry name" value="HicA_mRNA_interferase"/>
</dbReference>
<keyword evidence="9" id="KW-1185">Reference proteome</keyword>
<sequence>MAKISELLKLLKADGWYLHKNGKKHDLYRHPTKENQLTVPRHPGKEMANGTYFSILKAAGLK</sequence>
<keyword evidence="3" id="KW-0540">Nuclease</keyword>
<gene>
    <name evidence="8" type="ORF">AM493_05905</name>
</gene>
<accession>A0A0M9VHJ3</accession>
<dbReference type="Proteomes" id="UP000037755">
    <property type="component" value="Unassembled WGS sequence"/>
</dbReference>
<dbReference type="OrthoDB" id="9798547at2"/>
<evidence type="ECO:0008006" key="10">
    <source>
        <dbReference type="Google" id="ProtNLM"/>
    </source>
</evidence>
<proteinExistence type="inferred from homology"/>
<keyword evidence="2" id="KW-1277">Toxin-antitoxin system</keyword>
<organism evidence="8 9">
    <name type="scientific">Flavobacterium akiainvivens</name>
    <dbReference type="NCBI Taxonomy" id="1202724"/>
    <lineage>
        <taxon>Bacteria</taxon>
        <taxon>Pseudomonadati</taxon>
        <taxon>Bacteroidota</taxon>
        <taxon>Flavobacteriia</taxon>
        <taxon>Flavobacteriales</taxon>
        <taxon>Flavobacteriaceae</taxon>
        <taxon>Flavobacterium</taxon>
    </lineage>
</organism>
<name>A0A0M9VHJ3_9FLAO</name>
<evidence type="ECO:0000313" key="9">
    <source>
        <dbReference type="Proteomes" id="UP000037755"/>
    </source>
</evidence>
<reference evidence="8 9" key="1">
    <citation type="submission" date="2015-08" db="EMBL/GenBank/DDBJ databases">
        <title>Whole genome sequence of Flavobacterium akiainvivens IK-1T, from decaying Wikstroemia oahuensis, an endemic Hawaiian shrub.</title>
        <authorList>
            <person name="Wan X."/>
            <person name="Hou S."/>
            <person name="Saito J."/>
            <person name="Donachie S."/>
        </authorList>
    </citation>
    <scope>NUCLEOTIDE SEQUENCE [LARGE SCALE GENOMIC DNA]</scope>
    <source>
        <strain evidence="8 9">IK-1</strain>
    </source>
</reference>
<evidence type="ECO:0000256" key="1">
    <source>
        <dbReference type="ARBA" id="ARBA00006620"/>
    </source>
</evidence>
<evidence type="ECO:0000256" key="7">
    <source>
        <dbReference type="ARBA" id="ARBA00023016"/>
    </source>
</evidence>
<keyword evidence="7" id="KW-0346">Stress response</keyword>
<evidence type="ECO:0000313" key="8">
    <source>
        <dbReference type="EMBL" id="KOS05619.1"/>
    </source>
</evidence>
<keyword evidence="5" id="KW-0378">Hydrolase</keyword>
<evidence type="ECO:0000256" key="4">
    <source>
        <dbReference type="ARBA" id="ARBA00022759"/>
    </source>
</evidence>
<dbReference type="GO" id="GO:0004519">
    <property type="term" value="F:endonuclease activity"/>
    <property type="evidence" value="ECO:0007669"/>
    <property type="project" value="UniProtKB-KW"/>
</dbReference>
<dbReference type="GO" id="GO:0003729">
    <property type="term" value="F:mRNA binding"/>
    <property type="evidence" value="ECO:0007669"/>
    <property type="project" value="InterPro"/>
</dbReference>
<evidence type="ECO:0000256" key="5">
    <source>
        <dbReference type="ARBA" id="ARBA00022801"/>
    </source>
</evidence>
<dbReference type="STRING" id="1202724.AM493_05905"/>
<dbReference type="RefSeq" id="WP_054406825.1">
    <property type="nucleotide sequence ID" value="NZ_FOYA01000003.1"/>
</dbReference>
<evidence type="ECO:0000256" key="6">
    <source>
        <dbReference type="ARBA" id="ARBA00022884"/>
    </source>
</evidence>
<dbReference type="GO" id="GO:0016787">
    <property type="term" value="F:hydrolase activity"/>
    <property type="evidence" value="ECO:0007669"/>
    <property type="project" value="UniProtKB-KW"/>
</dbReference>
<protein>
    <recommendedName>
        <fullName evidence="10">Addiction module toxin, HicA family</fullName>
    </recommendedName>
</protein>
<dbReference type="EMBL" id="LIYD01000005">
    <property type="protein sequence ID" value="KOS05619.1"/>
    <property type="molecule type" value="Genomic_DNA"/>
</dbReference>
<dbReference type="Pfam" id="PF07927">
    <property type="entry name" value="HicA_toxin"/>
    <property type="match status" value="1"/>
</dbReference>
<keyword evidence="6" id="KW-0694">RNA-binding</keyword>
<dbReference type="AlphaFoldDB" id="A0A0M9VHJ3"/>
<dbReference type="SUPFAM" id="SSF54786">
    <property type="entry name" value="YcfA/nrd intein domain"/>
    <property type="match status" value="1"/>
</dbReference>
<comment type="caution">
    <text evidence="8">The sequence shown here is derived from an EMBL/GenBank/DDBJ whole genome shotgun (WGS) entry which is preliminary data.</text>
</comment>
<dbReference type="InterPro" id="IPR038570">
    <property type="entry name" value="HicA_sf"/>
</dbReference>